<dbReference type="GO" id="GO:1904680">
    <property type="term" value="F:peptide transmembrane transporter activity"/>
    <property type="evidence" value="ECO:0007669"/>
    <property type="project" value="TreeGrafter"/>
</dbReference>
<dbReference type="SUPFAM" id="SSF53850">
    <property type="entry name" value="Periplasmic binding protein-like II"/>
    <property type="match status" value="1"/>
</dbReference>
<keyword evidence="2" id="KW-0813">Transport</keyword>
<dbReference type="PANTHER" id="PTHR30290:SF9">
    <property type="entry name" value="OLIGOPEPTIDE-BINDING PROTEIN APPA"/>
    <property type="match status" value="1"/>
</dbReference>
<dbReference type="Gene3D" id="3.10.105.10">
    <property type="entry name" value="Dipeptide-binding Protein, Domain 3"/>
    <property type="match status" value="1"/>
</dbReference>
<organism evidence="5 6">
    <name type="scientific">Enterobacter agglomerans</name>
    <name type="common">Erwinia herbicola</name>
    <name type="synonym">Pantoea agglomerans</name>
    <dbReference type="NCBI Taxonomy" id="549"/>
    <lineage>
        <taxon>Bacteria</taxon>
        <taxon>Pseudomonadati</taxon>
        <taxon>Pseudomonadota</taxon>
        <taxon>Gammaproteobacteria</taxon>
        <taxon>Enterobacterales</taxon>
        <taxon>Erwiniaceae</taxon>
        <taxon>Pantoea</taxon>
        <taxon>Pantoea agglomerans group</taxon>
    </lineage>
</organism>
<sequence length="166" mass="18176">MRTIGTKNPNYYKPGLPHLDEVELIGVTDGAARVNALMSGDLQMVSTLTAADCKRIKASSEFGVLESKSGMYTNLIIRTDVKPGNNEDFVLAMKYLQPREMLVKTVLQGYGDVSNDTPVPPWHPLYNADLKPRALDIEKAKFHIKKAGMAGSTVEIITTPNIEGAK</sequence>
<evidence type="ECO:0000256" key="3">
    <source>
        <dbReference type="ARBA" id="ARBA00022729"/>
    </source>
</evidence>
<dbReference type="Gene3D" id="3.40.190.10">
    <property type="entry name" value="Periplasmic binding protein-like II"/>
    <property type="match status" value="1"/>
</dbReference>
<evidence type="ECO:0000313" key="6">
    <source>
        <dbReference type="Proteomes" id="UP000254640"/>
    </source>
</evidence>
<accession>A0A379AE12</accession>
<protein>
    <submittedName>
        <fullName evidence="5">Glutathione-binding protein gsiB</fullName>
    </submittedName>
</protein>
<evidence type="ECO:0000256" key="2">
    <source>
        <dbReference type="ARBA" id="ARBA00022448"/>
    </source>
</evidence>
<evidence type="ECO:0000313" key="5">
    <source>
        <dbReference type="EMBL" id="SUB16133.1"/>
    </source>
</evidence>
<name>A0A379AE12_ENTAG</name>
<reference evidence="5 6" key="1">
    <citation type="submission" date="2018-06" db="EMBL/GenBank/DDBJ databases">
        <authorList>
            <consortium name="Pathogen Informatics"/>
            <person name="Doyle S."/>
        </authorList>
    </citation>
    <scope>NUCLEOTIDE SEQUENCE [LARGE SCALE GENOMIC DNA]</scope>
    <source>
        <strain evidence="5 6">NCTC9381</strain>
    </source>
</reference>
<feature type="domain" description="Solute-binding protein family 5" evidence="4">
    <location>
        <begin position="6"/>
        <end position="153"/>
    </location>
</feature>
<dbReference type="EMBL" id="UGSO01000001">
    <property type="protein sequence ID" value="SUB16133.1"/>
    <property type="molecule type" value="Genomic_DNA"/>
</dbReference>
<proteinExistence type="inferred from homology"/>
<dbReference type="AlphaFoldDB" id="A0A379AE12"/>
<evidence type="ECO:0000256" key="1">
    <source>
        <dbReference type="ARBA" id="ARBA00005695"/>
    </source>
</evidence>
<dbReference type="Pfam" id="PF00496">
    <property type="entry name" value="SBP_bac_5"/>
    <property type="match status" value="1"/>
</dbReference>
<dbReference type="InterPro" id="IPR000914">
    <property type="entry name" value="SBP_5_dom"/>
</dbReference>
<keyword evidence="3" id="KW-0732">Signal</keyword>
<evidence type="ECO:0000259" key="4">
    <source>
        <dbReference type="Pfam" id="PF00496"/>
    </source>
</evidence>
<dbReference type="InterPro" id="IPR039424">
    <property type="entry name" value="SBP_5"/>
</dbReference>
<keyword evidence="6" id="KW-1185">Reference proteome</keyword>
<dbReference type="GO" id="GO:0015833">
    <property type="term" value="P:peptide transport"/>
    <property type="evidence" value="ECO:0007669"/>
    <property type="project" value="TreeGrafter"/>
</dbReference>
<dbReference type="PANTHER" id="PTHR30290">
    <property type="entry name" value="PERIPLASMIC BINDING COMPONENT OF ABC TRANSPORTER"/>
    <property type="match status" value="1"/>
</dbReference>
<dbReference type="Proteomes" id="UP000254640">
    <property type="component" value="Unassembled WGS sequence"/>
</dbReference>
<gene>
    <name evidence="5" type="primary">gsiB_2</name>
    <name evidence="5" type="ORF">NCTC9381_02035</name>
</gene>
<comment type="similarity">
    <text evidence="1">Belongs to the bacterial solute-binding protein 5 family.</text>
</comment>